<gene>
    <name evidence="2" type="primary">ORF79561</name>
</gene>
<proteinExistence type="predicted"/>
<accession>A0A0B6ZTN1</accession>
<feature type="chain" id="PRO_5002112403" evidence="1">
    <location>
        <begin position="20"/>
        <end position="62"/>
    </location>
</feature>
<keyword evidence="1" id="KW-0732">Signal</keyword>
<sequence>MIVLKQIWLFLYFSSRQLARKVHRSDTSLTYEEADNIVRKEEKLPQSNNRSTSAMQLFRYVS</sequence>
<dbReference type="AlphaFoldDB" id="A0A0B6ZTN1"/>
<feature type="signal peptide" evidence="1">
    <location>
        <begin position="1"/>
        <end position="19"/>
    </location>
</feature>
<evidence type="ECO:0000256" key="1">
    <source>
        <dbReference type="SAM" id="SignalP"/>
    </source>
</evidence>
<reference evidence="2" key="1">
    <citation type="submission" date="2014-12" db="EMBL/GenBank/DDBJ databases">
        <title>Insight into the proteome of Arion vulgaris.</title>
        <authorList>
            <person name="Aradska J."/>
            <person name="Bulat T."/>
            <person name="Smidak R."/>
            <person name="Sarate P."/>
            <person name="Gangsoo J."/>
            <person name="Sialana F."/>
            <person name="Bilban M."/>
            <person name="Lubec G."/>
        </authorList>
    </citation>
    <scope>NUCLEOTIDE SEQUENCE</scope>
    <source>
        <tissue evidence="2">Skin</tissue>
    </source>
</reference>
<protein>
    <submittedName>
        <fullName evidence="2">Uncharacterized protein</fullName>
    </submittedName>
</protein>
<name>A0A0B6ZTN1_9EUPU</name>
<evidence type="ECO:0000313" key="2">
    <source>
        <dbReference type="EMBL" id="CEK71722.1"/>
    </source>
</evidence>
<organism evidence="2">
    <name type="scientific">Arion vulgaris</name>
    <dbReference type="NCBI Taxonomy" id="1028688"/>
    <lineage>
        <taxon>Eukaryota</taxon>
        <taxon>Metazoa</taxon>
        <taxon>Spiralia</taxon>
        <taxon>Lophotrochozoa</taxon>
        <taxon>Mollusca</taxon>
        <taxon>Gastropoda</taxon>
        <taxon>Heterobranchia</taxon>
        <taxon>Euthyneura</taxon>
        <taxon>Panpulmonata</taxon>
        <taxon>Eupulmonata</taxon>
        <taxon>Stylommatophora</taxon>
        <taxon>Helicina</taxon>
        <taxon>Arionoidea</taxon>
        <taxon>Arionidae</taxon>
        <taxon>Arion</taxon>
    </lineage>
</organism>
<dbReference type="EMBL" id="HACG01024857">
    <property type="protein sequence ID" value="CEK71722.1"/>
    <property type="molecule type" value="Transcribed_RNA"/>
</dbReference>